<dbReference type="Proteomes" id="UP000199403">
    <property type="component" value="Unassembled WGS sequence"/>
</dbReference>
<keyword evidence="8" id="KW-1185">Reference proteome</keyword>
<evidence type="ECO:0000313" key="7">
    <source>
        <dbReference type="EMBL" id="SEI84545.1"/>
    </source>
</evidence>
<dbReference type="STRING" id="1416801.SAMN05192553_101511"/>
<dbReference type="Gene3D" id="3.90.1720.10">
    <property type="entry name" value="endopeptidase domain like (from Nostoc punctiforme)"/>
    <property type="match status" value="1"/>
</dbReference>
<dbReference type="SUPFAM" id="SSF54001">
    <property type="entry name" value="Cysteine proteinases"/>
    <property type="match status" value="1"/>
</dbReference>
<evidence type="ECO:0000256" key="4">
    <source>
        <dbReference type="ARBA" id="ARBA00022807"/>
    </source>
</evidence>
<sequence length="386" mass="43289">MKKTVPFCFLIVFLYQACQVEDSEDRVQVLIDATQQEFAPDKRIALFDVSWEGGVLSGETNLPEAHRALLQKLTEEQIDFVDSVGLLPDPGLGTTYLALVTNSVANIRSEPKHSAELATQALMGTPLKVLKESGSWYLVQTPDAYISWVDAAAIVRLDPQAMEEWMEKEKVVVTEMIGSVYRNEKQNGIVSDITAGNVLELLETSSQAFRVQLADGRTGFIPIDQALPYDRWKNSRSTDDNALITTAEKMMGSPYLWGGTSPKGLDCSGFTKTIYFLNGKVIPRDASQQILEGELVDSEKNWDNLQVGDLLFFGVPATAESKERVVHVGMWIGDNRFIHSRGRVRISSFDPKDENYDAYELGRYLRTKRIRNQPSERILSVDQILQ</sequence>
<evidence type="ECO:0000256" key="3">
    <source>
        <dbReference type="ARBA" id="ARBA00022801"/>
    </source>
</evidence>
<comment type="similarity">
    <text evidence="1">Belongs to the peptidase C40 family.</text>
</comment>
<dbReference type="OrthoDB" id="9813368at2"/>
<dbReference type="InterPro" id="IPR038765">
    <property type="entry name" value="Papain-like_cys_pep_sf"/>
</dbReference>
<keyword evidence="2" id="KW-0645">Protease</keyword>
<dbReference type="EMBL" id="FNZH01000001">
    <property type="protein sequence ID" value="SEI84545.1"/>
    <property type="molecule type" value="Genomic_DNA"/>
</dbReference>
<evidence type="ECO:0000259" key="6">
    <source>
        <dbReference type="PROSITE" id="PS51935"/>
    </source>
</evidence>
<feature type="domain" description="SH3b" evidence="5">
    <location>
        <begin position="95"/>
        <end position="158"/>
    </location>
</feature>
<dbReference type="InterPro" id="IPR041382">
    <property type="entry name" value="SH3_16"/>
</dbReference>
<keyword evidence="4" id="KW-0788">Thiol protease</keyword>
<name>A0A1H6U8D6_9BACT</name>
<dbReference type="PROSITE" id="PS51935">
    <property type="entry name" value="NLPC_P60"/>
    <property type="match status" value="1"/>
</dbReference>
<dbReference type="PANTHER" id="PTHR47053">
    <property type="entry name" value="MUREIN DD-ENDOPEPTIDASE MEPH-RELATED"/>
    <property type="match status" value="1"/>
</dbReference>
<dbReference type="PROSITE" id="PS51781">
    <property type="entry name" value="SH3B"/>
    <property type="match status" value="1"/>
</dbReference>
<evidence type="ECO:0000259" key="5">
    <source>
        <dbReference type="PROSITE" id="PS51781"/>
    </source>
</evidence>
<dbReference type="Pfam" id="PF00877">
    <property type="entry name" value="NLPC_P60"/>
    <property type="match status" value="1"/>
</dbReference>
<evidence type="ECO:0000313" key="8">
    <source>
        <dbReference type="Proteomes" id="UP000199403"/>
    </source>
</evidence>
<dbReference type="GO" id="GO:0006508">
    <property type="term" value="P:proteolysis"/>
    <property type="evidence" value="ECO:0007669"/>
    <property type="project" value="UniProtKB-KW"/>
</dbReference>
<organism evidence="7 8">
    <name type="scientific">Cyclobacterium xiamenense</name>
    <dbReference type="NCBI Taxonomy" id="1297121"/>
    <lineage>
        <taxon>Bacteria</taxon>
        <taxon>Pseudomonadati</taxon>
        <taxon>Bacteroidota</taxon>
        <taxon>Cytophagia</taxon>
        <taxon>Cytophagales</taxon>
        <taxon>Cyclobacteriaceae</taxon>
        <taxon>Cyclobacterium</taxon>
    </lineage>
</organism>
<reference evidence="8" key="1">
    <citation type="submission" date="2016-10" db="EMBL/GenBank/DDBJ databases">
        <authorList>
            <person name="Varghese N."/>
            <person name="Submissions S."/>
        </authorList>
    </citation>
    <scope>NUCLEOTIDE SEQUENCE [LARGE SCALE GENOMIC DNA]</scope>
    <source>
        <strain evidence="8">IBRC-M 10761</strain>
    </source>
</reference>
<accession>A0A1H6U8D6</accession>
<dbReference type="RefSeq" id="WP_092169025.1">
    <property type="nucleotide sequence ID" value="NZ_FNZH01000001.1"/>
</dbReference>
<protein>
    <submittedName>
        <fullName evidence="7">SH3 domain-containing protein</fullName>
    </submittedName>
</protein>
<dbReference type="AlphaFoldDB" id="A0A1H6U8D6"/>
<gene>
    <name evidence="7" type="ORF">SAMN05192553_101511</name>
</gene>
<evidence type="ECO:0000256" key="2">
    <source>
        <dbReference type="ARBA" id="ARBA00022670"/>
    </source>
</evidence>
<dbReference type="InterPro" id="IPR003646">
    <property type="entry name" value="SH3-like_bac-type"/>
</dbReference>
<proteinExistence type="inferred from homology"/>
<dbReference type="PANTHER" id="PTHR47053:SF1">
    <property type="entry name" value="MUREIN DD-ENDOPEPTIDASE MEPH-RELATED"/>
    <property type="match status" value="1"/>
</dbReference>
<dbReference type="Pfam" id="PF18348">
    <property type="entry name" value="SH3_16"/>
    <property type="match status" value="1"/>
</dbReference>
<dbReference type="GO" id="GO:0008234">
    <property type="term" value="F:cysteine-type peptidase activity"/>
    <property type="evidence" value="ECO:0007669"/>
    <property type="project" value="UniProtKB-KW"/>
</dbReference>
<evidence type="ECO:0000256" key="1">
    <source>
        <dbReference type="ARBA" id="ARBA00007074"/>
    </source>
</evidence>
<keyword evidence="3" id="KW-0378">Hydrolase</keyword>
<dbReference type="Gene3D" id="2.30.30.40">
    <property type="entry name" value="SH3 Domains"/>
    <property type="match status" value="2"/>
</dbReference>
<dbReference type="InterPro" id="IPR051202">
    <property type="entry name" value="Peptidase_C40"/>
</dbReference>
<feature type="domain" description="NlpC/P60" evidence="6">
    <location>
        <begin position="237"/>
        <end position="371"/>
    </location>
</feature>
<dbReference type="InterPro" id="IPR000064">
    <property type="entry name" value="NLP_P60_dom"/>
</dbReference>
<dbReference type="SUPFAM" id="SSF82057">
    <property type="entry name" value="Prokaryotic SH3-related domain"/>
    <property type="match status" value="1"/>
</dbReference>